<dbReference type="KEGG" id="oho:Oweho_2016"/>
<dbReference type="eggNOG" id="COG4775">
    <property type="taxonomic scope" value="Bacteria"/>
</dbReference>
<proteinExistence type="predicted"/>
<gene>
    <name evidence="1" type="ordered locus">Oweho_2016</name>
</gene>
<dbReference type="HOGENOM" id="CLU_015931_1_0_10"/>
<dbReference type="SUPFAM" id="SSF49464">
    <property type="entry name" value="Carboxypeptidase regulatory domain-like"/>
    <property type="match status" value="1"/>
</dbReference>
<organism evidence="1 2">
    <name type="scientific">Owenweeksia hongkongensis (strain DSM 17368 / CIP 108786 / JCM 12287 / NRRL B-23963 / UST20020801)</name>
    <dbReference type="NCBI Taxonomy" id="926562"/>
    <lineage>
        <taxon>Bacteria</taxon>
        <taxon>Pseudomonadati</taxon>
        <taxon>Bacteroidota</taxon>
        <taxon>Flavobacteriia</taxon>
        <taxon>Flavobacteriales</taxon>
        <taxon>Owenweeksiaceae</taxon>
        <taxon>Owenweeksia</taxon>
    </lineage>
</organism>
<protein>
    <recommendedName>
        <fullName evidence="3">Outer membrane protein</fullName>
    </recommendedName>
</protein>
<dbReference type="Pfam" id="PF18939">
    <property type="entry name" value="DUF5686"/>
    <property type="match status" value="1"/>
</dbReference>
<dbReference type="OrthoDB" id="604691at2"/>
<evidence type="ECO:0000313" key="1">
    <source>
        <dbReference type="EMBL" id="AEV32993.1"/>
    </source>
</evidence>
<accession>G8R2Z9</accession>
<dbReference type="STRING" id="926562.Oweho_2016"/>
<keyword evidence="2" id="KW-1185">Reference proteome</keyword>
<sequence length="833" mass="95323">MGVYTIVPKLNELMKKYLFTFLTLLFATFSYSQVRTLTGKVIDASTKKAMPFVNVTVNNTQVGTATDIDGNYNLTLNPGPHTINFSFIGYQKQSEQITATQSKLNIAMVETSEQLEEAAVFPGENPAHRIIKNAVAHKDENAPENLPSFTYKTYSKFVVTLDEDSLATDTAMTNTLDSALTRGDSLDLDIIQMMEKQHLFFMETVTERSYLPPSRDNETVLANRSSGFKNPLFSLLITQLQSFSFYSDYISIAGQDFLNPITKGSTKRYFFIIEDTTYNSPTDTVYVISYRPKPNYGFQPLKGVVYINSSDWAIQSVIAEPYENDGTRIAIEQRYKPYAPHIWFPDQLSAEISFGTISLNNFKPVARARTYLKDIKVGADIKKKDVSRAQVSIDELAVTNADMILNQYRVDSISSQEQSTYTFMDSLSEAENLDKRLKILTTLATGKVPIYFIDLDIDKILSYNTYEGFRLGIGAHTNSRFSRWFKIGGYVGYGFKDEVTKYGWDSEIILHKHSNLKLLGGYQFDIFESGGVNFIAEPTLGFFADNYRRLFIPQWDETSRYFAGFTFDPLPNVHLKLLTQRENRYMVGDYWYDESNDGNFVNGFNYFEVVAAAQYVPSQKYVEGPDFGKLIFETGYPVIDLQYTRGISGVWDSEFDYDKIDLKLIHRIKKIALGVTSFELQGGTVLQDVPYSKLYTATANQINSDDFWKRSFMLADRHSFETMRFNEFMSDTYVHFMFRQDFKSLLFRRKEFSPHIELVARAMWGDLRSPDLHKNISTKTPDKGYYEAGLEFNKLISQNLVAIGIGTYYRLGPESLPSFEENFAFKITSKYSF</sequence>
<dbReference type="Proteomes" id="UP000005631">
    <property type="component" value="Chromosome"/>
</dbReference>
<dbReference type="Gene3D" id="2.60.40.1120">
    <property type="entry name" value="Carboxypeptidase-like, regulatory domain"/>
    <property type="match status" value="1"/>
</dbReference>
<dbReference type="InterPro" id="IPR043741">
    <property type="entry name" value="DUF5686"/>
</dbReference>
<name>G8R2Z9_OWEHD</name>
<evidence type="ECO:0000313" key="2">
    <source>
        <dbReference type="Proteomes" id="UP000005631"/>
    </source>
</evidence>
<dbReference type="InterPro" id="IPR008969">
    <property type="entry name" value="CarboxyPept-like_regulatory"/>
</dbReference>
<dbReference type="AlphaFoldDB" id="G8R2Z9"/>
<reference evidence="1 2" key="1">
    <citation type="journal article" date="2012" name="Stand. Genomic Sci.">
        <title>Genome sequence of the orange-pigmented seawater bacterium Owenweeksia hongkongensis type strain (UST20020801(T)).</title>
        <authorList>
            <person name="Riedel T."/>
            <person name="Held B."/>
            <person name="Nolan M."/>
            <person name="Lucas S."/>
            <person name="Lapidus A."/>
            <person name="Tice H."/>
            <person name="Del Rio T.G."/>
            <person name="Cheng J.F."/>
            <person name="Han C."/>
            <person name="Tapia R."/>
            <person name="Goodwin L.A."/>
            <person name="Pitluck S."/>
            <person name="Liolios K."/>
            <person name="Mavromatis K."/>
            <person name="Pagani I."/>
            <person name="Ivanova N."/>
            <person name="Mikhailova N."/>
            <person name="Pati A."/>
            <person name="Chen A."/>
            <person name="Palaniappan K."/>
            <person name="Rohde M."/>
            <person name="Tindall B.J."/>
            <person name="Detter J.C."/>
            <person name="Goker M."/>
            <person name="Woyke T."/>
            <person name="Bristow J."/>
            <person name="Eisen J.A."/>
            <person name="Markowitz V."/>
            <person name="Hugenholtz P."/>
            <person name="Klenk H.P."/>
            <person name="Kyrpides N.C."/>
        </authorList>
    </citation>
    <scope>NUCLEOTIDE SEQUENCE</scope>
    <source>
        <strain evidence="2">DSM 17368 / JCM 12287 / NRRL B-23963</strain>
    </source>
</reference>
<evidence type="ECO:0008006" key="3">
    <source>
        <dbReference type="Google" id="ProtNLM"/>
    </source>
</evidence>
<dbReference type="Pfam" id="PF13715">
    <property type="entry name" value="CarbopepD_reg_2"/>
    <property type="match status" value="1"/>
</dbReference>
<dbReference type="EMBL" id="CP003156">
    <property type="protein sequence ID" value="AEV32993.1"/>
    <property type="molecule type" value="Genomic_DNA"/>
</dbReference>